<evidence type="ECO:0008006" key="2">
    <source>
        <dbReference type="Google" id="ProtNLM"/>
    </source>
</evidence>
<name>A0A0B7B899_9EUPU</name>
<accession>A0A0B7B899</accession>
<dbReference type="Gene3D" id="3.40.50.150">
    <property type="entry name" value="Vaccinia Virus protein VP39"/>
    <property type="match status" value="1"/>
</dbReference>
<gene>
    <name evidence="1" type="primary">ORF169213</name>
</gene>
<organism evidence="1">
    <name type="scientific">Arion vulgaris</name>
    <dbReference type="NCBI Taxonomy" id="1028688"/>
    <lineage>
        <taxon>Eukaryota</taxon>
        <taxon>Metazoa</taxon>
        <taxon>Spiralia</taxon>
        <taxon>Lophotrochozoa</taxon>
        <taxon>Mollusca</taxon>
        <taxon>Gastropoda</taxon>
        <taxon>Heterobranchia</taxon>
        <taxon>Euthyneura</taxon>
        <taxon>Panpulmonata</taxon>
        <taxon>Eupulmonata</taxon>
        <taxon>Stylommatophora</taxon>
        <taxon>Helicina</taxon>
        <taxon>Arionoidea</taxon>
        <taxon>Arionidae</taxon>
        <taxon>Arion</taxon>
    </lineage>
</organism>
<dbReference type="InterPro" id="IPR029063">
    <property type="entry name" value="SAM-dependent_MTases_sf"/>
</dbReference>
<reference evidence="1" key="1">
    <citation type="submission" date="2014-12" db="EMBL/GenBank/DDBJ databases">
        <title>Insight into the proteome of Arion vulgaris.</title>
        <authorList>
            <person name="Aradska J."/>
            <person name="Bulat T."/>
            <person name="Smidak R."/>
            <person name="Sarate P."/>
            <person name="Gangsoo J."/>
            <person name="Sialana F."/>
            <person name="Bilban M."/>
            <person name="Lubec G."/>
        </authorList>
    </citation>
    <scope>NUCLEOTIDE SEQUENCE</scope>
    <source>
        <tissue evidence="1">Skin</tissue>
    </source>
</reference>
<proteinExistence type="predicted"/>
<dbReference type="AlphaFoldDB" id="A0A0B7B899"/>
<feature type="non-terminal residue" evidence="1">
    <location>
        <position position="106"/>
    </location>
</feature>
<dbReference type="SUPFAM" id="SSF53335">
    <property type="entry name" value="S-adenosyl-L-methionine-dependent methyltransferases"/>
    <property type="match status" value="1"/>
</dbReference>
<protein>
    <recommendedName>
        <fullName evidence="2">Methyltransferase domain-containing protein</fullName>
    </recommendedName>
</protein>
<evidence type="ECO:0000313" key="1">
    <source>
        <dbReference type="EMBL" id="CEK89137.1"/>
    </source>
</evidence>
<dbReference type="EMBL" id="HACG01042272">
    <property type="protein sequence ID" value="CEK89137.1"/>
    <property type="molecule type" value="Transcribed_RNA"/>
</dbReference>
<sequence>MSDSGDKCQEGKRLHVVSEAPVGDVEKQAEVGFTTGGDQYDKYRPTYTDESVDLIVSEILPLLEASLRESLKYDVLELGAGTGKMTEKLIKKLPEHVKYLATDMSE</sequence>